<dbReference type="PANTHER" id="PTHR21660">
    <property type="entry name" value="THIOESTERASE SUPERFAMILY MEMBER-RELATED"/>
    <property type="match status" value="1"/>
</dbReference>
<evidence type="ECO:0000313" key="5">
    <source>
        <dbReference type="Proteomes" id="UP000230886"/>
    </source>
</evidence>
<proteinExistence type="inferred from homology"/>
<name>A0A2A5J0D5_RHOSG</name>
<dbReference type="Pfam" id="PF03061">
    <property type="entry name" value="4HBT"/>
    <property type="match status" value="1"/>
</dbReference>
<evidence type="ECO:0000313" key="4">
    <source>
        <dbReference type="EMBL" id="PCK23045.1"/>
    </source>
</evidence>
<evidence type="ECO:0000259" key="3">
    <source>
        <dbReference type="Pfam" id="PF03061"/>
    </source>
</evidence>
<evidence type="ECO:0000256" key="2">
    <source>
        <dbReference type="ARBA" id="ARBA00022801"/>
    </source>
</evidence>
<comment type="similarity">
    <text evidence="1">Belongs to the thioesterase PaaI family.</text>
</comment>
<dbReference type="GO" id="GO:0047617">
    <property type="term" value="F:fatty acyl-CoA hydrolase activity"/>
    <property type="evidence" value="ECO:0007669"/>
    <property type="project" value="InterPro"/>
</dbReference>
<accession>A0A2A5J0D5</accession>
<dbReference type="InterPro" id="IPR003736">
    <property type="entry name" value="PAAI_dom"/>
</dbReference>
<dbReference type="EMBL" id="NOVD01000058">
    <property type="protein sequence ID" value="PCK23045.1"/>
    <property type="molecule type" value="Genomic_DNA"/>
</dbReference>
<dbReference type="InterPro" id="IPR039298">
    <property type="entry name" value="ACOT13"/>
</dbReference>
<dbReference type="CDD" id="cd03443">
    <property type="entry name" value="PaaI_thioesterase"/>
    <property type="match status" value="1"/>
</dbReference>
<dbReference type="Gene3D" id="3.10.129.10">
    <property type="entry name" value="Hotdog Thioesterase"/>
    <property type="match status" value="1"/>
</dbReference>
<keyword evidence="2" id="KW-0378">Hydrolase</keyword>
<gene>
    <name evidence="4" type="ORF">CHR55_31050</name>
</gene>
<protein>
    <submittedName>
        <fullName evidence="4">Aromatic compound degradation protein PaaI</fullName>
    </submittedName>
</protein>
<dbReference type="AlphaFoldDB" id="A0A2A5J0D5"/>
<sequence length="174" mass="18251">MTTKHNEAISDAGELRTKTVSWHNPHATAAAGHERSGLEFLTAWMRGETAGAPICELINARLIAVDIGDVVFACEPDESVYNPIGMVHGGLACTLLDSAAGCAVHSTLPIGLGYSSIEIKVNFLRPIHAGKGEIFARGRVTKPGKRIAFAEAEIQDSSGTVLATASSSCLIVPV</sequence>
<organism evidence="4 5">
    <name type="scientific">Rhodococcus qingshengii</name>
    <dbReference type="NCBI Taxonomy" id="334542"/>
    <lineage>
        <taxon>Bacteria</taxon>
        <taxon>Bacillati</taxon>
        <taxon>Actinomycetota</taxon>
        <taxon>Actinomycetes</taxon>
        <taxon>Mycobacteriales</taxon>
        <taxon>Nocardiaceae</taxon>
        <taxon>Rhodococcus</taxon>
        <taxon>Rhodococcus erythropolis group</taxon>
    </lineage>
</organism>
<dbReference type="PANTHER" id="PTHR21660:SF1">
    <property type="entry name" value="ACYL-COENZYME A THIOESTERASE 13"/>
    <property type="match status" value="1"/>
</dbReference>
<dbReference type="Proteomes" id="UP000230886">
    <property type="component" value="Unassembled WGS sequence"/>
</dbReference>
<feature type="domain" description="Thioesterase" evidence="3">
    <location>
        <begin position="85"/>
        <end position="162"/>
    </location>
</feature>
<evidence type="ECO:0000256" key="1">
    <source>
        <dbReference type="ARBA" id="ARBA00008324"/>
    </source>
</evidence>
<comment type="caution">
    <text evidence="4">The sequence shown here is derived from an EMBL/GenBank/DDBJ whole genome shotgun (WGS) entry which is preliminary data.</text>
</comment>
<dbReference type="InterPro" id="IPR006683">
    <property type="entry name" value="Thioestr_dom"/>
</dbReference>
<dbReference type="InterPro" id="IPR029069">
    <property type="entry name" value="HotDog_dom_sf"/>
</dbReference>
<reference evidence="4 5" key="1">
    <citation type="submission" date="2017-07" db="EMBL/GenBank/DDBJ databases">
        <title>Draft sequence of Rhodococcus enclensis 23b-28.</title>
        <authorList>
            <person name="Besaury L."/>
            <person name="Sancelme M."/>
            <person name="Amato P."/>
            <person name="Lallement A."/>
            <person name="Delort A.-M."/>
        </authorList>
    </citation>
    <scope>NUCLEOTIDE SEQUENCE [LARGE SCALE GENOMIC DNA]</scope>
    <source>
        <strain evidence="4 5">23b-28</strain>
    </source>
</reference>
<dbReference type="RefSeq" id="WP_099698838.1">
    <property type="nucleotide sequence ID" value="NZ_NOVD01000058.1"/>
</dbReference>
<dbReference type="SUPFAM" id="SSF54637">
    <property type="entry name" value="Thioesterase/thiol ester dehydrase-isomerase"/>
    <property type="match status" value="1"/>
</dbReference>
<dbReference type="NCBIfam" id="TIGR00369">
    <property type="entry name" value="unchar_dom_1"/>
    <property type="match status" value="1"/>
</dbReference>